<reference evidence="9 10" key="1">
    <citation type="journal article" date="2016" name="Int. J. Syst. Evol. Microbiol.">
        <title>Ensifer glycinis sp. nov., an novel rhizobial species associated with Glycine spp.</title>
        <authorList>
            <person name="Yan H."/>
            <person name="Yan J."/>
            <person name="Sui X.H."/>
            <person name="Wang E.T."/>
            <person name="Chen W.X."/>
            <person name="Zhang X.X."/>
            <person name="Chen W.F."/>
        </authorList>
    </citation>
    <scope>NUCLEOTIDE SEQUENCE [LARGE SCALE GENOMIC DNA]</scope>
    <source>
        <strain evidence="9 10">CCBAU 23380</strain>
    </source>
</reference>
<keyword evidence="7" id="KW-0732">Signal</keyword>
<keyword evidence="3 6" id="KW-0479">Metal-binding</keyword>
<dbReference type="GO" id="GO:0020037">
    <property type="term" value="F:heme binding"/>
    <property type="evidence" value="ECO:0007669"/>
    <property type="project" value="InterPro"/>
</dbReference>
<dbReference type="InterPro" id="IPR036909">
    <property type="entry name" value="Cyt_c-like_dom_sf"/>
</dbReference>
<name>A0A178XSH4_9HYPH</name>
<dbReference type="AlphaFoldDB" id="A0A178XSH4"/>
<accession>A0A178XSH4</accession>
<dbReference type="SUPFAM" id="SSF46626">
    <property type="entry name" value="Cytochrome c"/>
    <property type="match status" value="1"/>
</dbReference>
<organism evidence="9 10">
    <name type="scientific">Sinorhizobium glycinis</name>
    <dbReference type="NCBI Taxonomy" id="1472378"/>
    <lineage>
        <taxon>Bacteria</taxon>
        <taxon>Pseudomonadati</taxon>
        <taxon>Pseudomonadota</taxon>
        <taxon>Alphaproteobacteria</taxon>
        <taxon>Hyphomicrobiales</taxon>
        <taxon>Rhizobiaceae</taxon>
        <taxon>Sinorhizobium/Ensifer group</taxon>
        <taxon>Sinorhizobium</taxon>
    </lineage>
</organism>
<evidence type="ECO:0000313" key="10">
    <source>
        <dbReference type="Proteomes" id="UP000094025"/>
    </source>
</evidence>
<evidence type="ECO:0000313" key="9">
    <source>
        <dbReference type="EMBL" id="OAP38147.1"/>
    </source>
</evidence>
<comment type="caution">
    <text evidence="9">The sequence shown here is derived from an EMBL/GenBank/DDBJ whole genome shotgun (WGS) entry which is preliminary data.</text>
</comment>
<keyword evidence="5 6" id="KW-0408">Iron</keyword>
<keyword evidence="4" id="KW-0249">Electron transport</keyword>
<dbReference type="GO" id="GO:0009055">
    <property type="term" value="F:electron transfer activity"/>
    <property type="evidence" value="ECO:0007669"/>
    <property type="project" value="InterPro"/>
</dbReference>
<evidence type="ECO:0000259" key="8">
    <source>
        <dbReference type="PROSITE" id="PS51007"/>
    </source>
</evidence>
<dbReference type="Proteomes" id="UP000094025">
    <property type="component" value="Unassembled WGS sequence"/>
</dbReference>
<gene>
    <name evidence="9" type="ORF">AU381_21375</name>
</gene>
<feature type="signal peptide" evidence="7">
    <location>
        <begin position="1"/>
        <end position="19"/>
    </location>
</feature>
<dbReference type="STRING" id="1472378.AU381_21375"/>
<dbReference type="Pfam" id="PF00034">
    <property type="entry name" value="Cytochrom_C"/>
    <property type="match status" value="1"/>
</dbReference>
<dbReference type="InterPro" id="IPR002327">
    <property type="entry name" value="Cyt_c_1A/1B"/>
</dbReference>
<feature type="chain" id="PRO_5008097205" description="Cytochrome c domain-containing protein" evidence="7">
    <location>
        <begin position="20"/>
        <end position="126"/>
    </location>
</feature>
<evidence type="ECO:0000256" key="3">
    <source>
        <dbReference type="ARBA" id="ARBA00022723"/>
    </source>
</evidence>
<evidence type="ECO:0000256" key="4">
    <source>
        <dbReference type="ARBA" id="ARBA00022982"/>
    </source>
</evidence>
<evidence type="ECO:0000256" key="6">
    <source>
        <dbReference type="PROSITE-ProRule" id="PRU00433"/>
    </source>
</evidence>
<dbReference type="PANTHER" id="PTHR11961">
    <property type="entry name" value="CYTOCHROME C"/>
    <property type="match status" value="1"/>
</dbReference>
<dbReference type="PRINTS" id="PR00604">
    <property type="entry name" value="CYTCHRMECIAB"/>
</dbReference>
<proteinExistence type="predicted"/>
<dbReference type="OrthoDB" id="9805828at2"/>
<evidence type="ECO:0000256" key="1">
    <source>
        <dbReference type="ARBA" id="ARBA00022448"/>
    </source>
</evidence>
<dbReference type="GO" id="GO:0046872">
    <property type="term" value="F:metal ion binding"/>
    <property type="evidence" value="ECO:0007669"/>
    <property type="project" value="UniProtKB-KW"/>
</dbReference>
<dbReference type="PROSITE" id="PS51007">
    <property type="entry name" value="CYTC"/>
    <property type="match status" value="1"/>
</dbReference>
<evidence type="ECO:0000256" key="2">
    <source>
        <dbReference type="ARBA" id="ARBA00022617"/>
    </source>
</evidence>
<keyword evidence="1" id="KW-0813">Transport</keyword>
<evidence type="ECO:0000256" key="7">
    <source>
        <dbReference type="SAM" id="SignalP"/>
    </source>
</evidence>
<feature type="domain" description="Cytochrome c" evidence="8">
    <location>
        <begin position="21"/>
        <end position="123"/>
    </location>
</feature>
<evidence type="ECO:0000256" key="5">
    <source>
        <dbReference type="ARBA" id="ARBA00023004"/>
    </source>
</evidence>
<dbReference type="Gene3D" id="1.10.760.10">
    <property type="entry name" value="Cytochrome c-like domain"/>
    <property type="match status" value="1"/>
</dbReference>
<dbReference type="InterPro" id="IPR009056">
    <property type="entry name" value="Cyt_c-like_dom"/>
</dbReference>
<keyword evidence="10" id="KW-1185">Reference proteome</keyword>
<dbReference type="EMBL" id="LPUX01000061">
    <property type="protein sequence ID" value="OAP38147.1"/>
    <property type="molecule type" value="Genomic_DNA"/>
</dbReference>
<dbReference type="RefSeq" id="WP_064242689.1">
    <property type="nucleotide sequence ID" value="NZ_LPUX01000061.1"/>
</dbReference>
<protein>
    <recommendedName>
        <fullName evidence="8">Cytochrome c domain-containing protein</fullName>
    </recommendedName>
</protein>
<keyword evidence="2 6" id="KW-0349">Heme</keyword>
<sequence>MRSAFFATCLVLVATPGLADGDPKAGAAIFRKCSACHTATEPVNRVGPSLMGVFGRPVASYSGYGYSDAMRAFGAEGKVWDEATLSDYLLSPTAMVSGTRMSFPGLKKPADIADVIAYLKNPVPGP</sequence>